<keyword evidence="6" id="KW-0472">Membrane</keyword>
<keyword evidence="2" id="KW-0812">Transmembrane</keyword>
<accession>A0A7D9ETD9</accession>
<dbReference type="Pfam" id="PF00530">
    <property type="entry name" value="SRCR"/>
    <property type="match status" value="1"/>
</dbReference>
<keyword evidence="5" id="KW-1133">Transmembrane helix</keyword>
<reference evidence="10" key="1">
    <citation type="submission" date="2020-04" db="EMBL/GenBank/DDBJ databases">
        <authorList>
            <person name="Alioto T."/>
            <person name="Alioto T."/>
            <person name="Gomez Garrido J."/>
        </authorList>
    </citation>
    <scope>NUCLEOTIDE SEQUENCE</scope>
    <source>
        <strain evidence="10">A484AB</strain>
    </source>
</reference>
<comment type="caution">
    <text evidence="9">Lacks conserved residue(s) required for the propagation of feature annotation.</text>
</comment>
<dbReference type="Gene3D" id="3.10.250.10">
    <property type="entry name" value="SRCR-like domain"/>
    <property type="match status" value="1"/>
</dbReference>
<dbReference type="InterPro" id="IPR036772">
    <property type="entry name" value="SRCR-like_dom_sf"/>
</dbReference>
<evidence type="ECO:0000313" key="10">
    <source>
        <dbReference type="EMBL" id="CAB4015102.1"/>
    </source>
</evidence>
<comment type="subcellular location">
    <subcellularLocation>
        <location evidence="1">Membrane</location>
        <topology evidence="1">Single-pass membrane protein</topology>
    </subcellularLocation>
</comment>
<protein>
    <submittedName>
        <fullName evidence="10">Deleted in malignant brain tumors 1 -like</fullName>
    </submittedName>
</protein>
<evidence type="ECO:0000256" key="7">
    <source>
        <dbReference type="ARBA" id="ARBA00023157"/>
    </source>
</evidence>
<sequence>YSDLQIKLVNPISNKTAGRVEIYHPSFGWGTACSLGLPWTMVEGGVVCRQLNFTGANAVMRKSYPYGRGSVPVLLWNIKCTGNETYIWECSHNGWNVYYPDCNLHHWDVGVDCS</sequence>
<keyword evidence="11" id="KW-1185">Reference proteome</keyword>
<dbReference type="SMART" id="SM00202">
    <property type="entry name" value="SR"/>
    <property type="match status" value="1"/>
</dbReference>
<keyword evidence="7 9" id="KW-1015">Disulfide bond</keyword>
<keyword evidence="8" id="KW-0325">Glycoprotein</keyword>
<evidence type="ECO:0000256" key="4">
    <source>
        <dbReference type="ARBA" id="ARBA00022737"/>
    </source>
</evidence>
<evidence type="ECO:0000313" key="11">
    <source>
        <dbReference type="Proteomes" id="UP001152795"/>
    </source>
</evidence>
<evidence type="ECO:0000256" key="6">
    <source>
        <dbReference type="ARBA" id="ARBA00023136"/>
    </source>
</evidence>
<dbReference type="PANTHER" id="PTHR48071">
    <property type="entry name" value="SRCR DOMAIN-CONTAINING PROTEIN"/>
    <property type="match status" value="1"/>
</dbReference>
<evidence type="ECO:0000256" key="9">
    <source>
        <dbReference type="PROSITE-ProRule" id="PRU00196"/>
    </source>
</evidence>
<dbReference type="PROSITE" id="PS50287">
    <property type="entry name" value="SRCR_2"/>
    <property type="match status" value="1"/>
</dbReference>
<dbReference type="GO" id="GO:0016020">
    <property type="term" value="C:membrane"/>
    <property type="evidence" value="ECO:0007669"/>
    <property type="project" value="UniProtKB-SubCell"/>
</dbReference>
<feature type="disulfide bond" evidence="9">
    <location>
        <begin position="80"/>
        <end position="90"/>
    </location>
</feature>
<proteinExistence type="predicted"/>
<name>A0A7D9ETD9_PARCT</name>
<dbReference type="AlphaFoldDB" id="A0A7D9ETD9"/>
<dbReference type="EMBL" id="CACRXK020008580">
    <property type="protein sequence ID" value="CAB4015102.1"/>
    <property type="molecule type" value="Genomic_DNA"/>
</dbReference>
<keyword evidence="3" id="KW-0732">Signal</keyword>
<dbReference type="PANTHER" id="PTHR48071:SF18">
    <property type="entry name" value="DELETED IN MALIGNANT BRAIN TUMORS 1 PROTEIN-RELATED"/>
    <property type="match status" value="1"/>
</dbReference>
<dbReference type="PRINTS" id="PR00258">
    <property type="entry name" value="SPERACTRCPTR"/>
</dbReference>
<evidence type="ECO:0000256" key="2">
    <source>
        <dbReference type="ARBA" id="ARBA00022692"/>
    </source>
</evidence>
<evidence type="ECO:0000256" key="5">
    <source>
        <dbReference type="ARBA" id="ARBA00022989"/>
    </source>
</evidence>
<feature type="non-terminal residue" evidence="10">
    <location>
        <position position="1"/>
    </location>
</feature>
<organism evidence="10 11">
    <name type="scientific">Paramuricea clavata</name>
    <name type="common">Red gorgonian</name>
    <name type="synonym">Violescent sea-whip</name>
    <dbReference type="NCBI Taxonomy" id="317549"/>
    <lineage>
        <taxon>Eukaryota</taxon>
        <taxon>Metazoa</taxon>
        <taxon>Cnidaria</taxon>
        <taxon>Anthozoa</taxon>
        <taxon>Octocorallia</taxon>
        <taxon>Malacalcyonacea</taxon>
        <taxon>Plexauridae</taxon>
        <taxon>Paramuricea</taxon>
    </lineage>
</organism>
<evidence type="ECO:0000256" key="3">
    <source>
        <dbReference type="ARBA" id="ARBA00022729"/>
    </source>
</evidence>
<dbReference type="InterPro" id="IPR001190">
    <property type="entry name" value="SRCR"/>
</dbReference>
<comment type="caution">
    <text evidence="10">The sequence shown here is derived from an EMBL/GenBank/DDBJ whole genome shotgun (WGS) entry which is preliminary data.</text>
</comment>
<evidence type="ECO:0000256" key="1">
    <source>
        <dbReference type="ARBA" id="ARBA00004167"/>
    </source>
</evidence>
<dbReference type="OrthoDB" id="536948at2759"/>
<evidence type="ECO:0000256" key="8">
    <source>
        <dbReference type="ARBA" id="ARBA00023180"/>
    </source>
</evidence>
<dbReference type="SUPFAM" id="SSF56487">
    <property type="entry name" value="SRCR-like"/>
    <property type="match status" value="1"/>
</dbReference>
<dbReference type="Proteomes" id="UP001152795">
    <property type="component" value="Unassembled WGS sequence"/>
</dbReference>
<dbReference type="FunFam" id="3.10.250.10:FF:000016">
    <property type="entry name" value="Scavenger receptor cysteine-rich protein type 12"/>
    <property type="match status" value="1"/>
</dbReference>
<keyword evidence="4" id="KW-0677">Repeat</keyword>
<gene>
    <name evidence="10" type="ORF">PACLA_8A002407</name>
</gene>